<evidence type="ECO:0000313" key="1">
    <source>
        <dbReference type="EMBL" id="KAF7423331.1"/>
    </source>
</evidence>
<dbReference type="InterPro" id="IPR036034">
    <property type="entry name" value="PDZ_sf"/>
</dbReference>
<proteinExistence type="predicted"/>
<keyword evidence="2" id="KW-1185">Reference proteome</keyword>
<organism evidence="1 2">
    <name type="scientific">Vespula pensylvanica</name>
    <name type="common">Western yellow jacket</name>
    <name type="synonym">Wasp</name>
    <dbReference type="NCBI Taxonomy" id="30213"/>
    <lineage>
        <taxon>Eukaryota</taxon>
        <taxon>Metazoa</taxon>
        <taxon>Ecdysozoa</taxon>
        <taxon>Arthropoda</taxon>
        <taxon>Hexapoda</taxon>
        <taxon>Insecta</taxon>
        <taxon>Pterygota</taxon>
        <taxon>Neoptera</taxon>
        <taxon>Endopterygota</taxon>
        <taxon>Hymenoptera</taxon>
        <taxon>Apocrita</taxon>
        <taxon>Aculeata</taxon>
        <taxon>Vespoidea</taxon>
        <taxon>Vespidae</taxon>
        <taxon>Vespinae</taxon>
        <taxon>Vespula</taxon>
    </lineage>
</organism>
<sequence>MSAREVTLLGGSPWGFRMHGGRDLHQPLRISRYTNSATMRFTLRTLRVYGYSREVAPEKIFPALIYLRLRNRLYLTTYL</sequence>
<reference evidence="1" key="1">
    <citation type="journal article" date="2020" name="G3 (Bethesda)">
        <title>High-Quality Assemblies for Three Invasive Social Wasps from the &lt;i&gt;Vespula&lt;/i&gt; Genus.</title>
        <authorList>
            <person name="Harrop T.W.R."/>
            <person name="Guhlin J."/>
            <person name="McLaughlin G.M."/>
            <person name="Permina E."/>
            <person name="Stockwell P."/>
            <person name="Gilligan J."/>
            <person name="Le Lec M.F."/>
            <person name="Gruber M.A.M."/>
            <person name="Quinn O."/>
            <person name="Lovegrove M."/>
            <person name="Duncan E.J."/>
            <person name="Remnant E.J."/>
            <person name="Van Eeckhoven J."/>
            <person name="Graham B."/>
            <person name="Knapp R.A."/>
            <person name="Langford K.W."/>
            <person name="Kronenberg Z."/>
            <person name="Press M.O."/>
            <person name="Eacker S.M."/>
            <person name="Wilson-Rankin E.E."/>
            <person name="Purcell J."/>
            <person name="Lester P.J."/>
            <person name="Dearden P.K."/>
        </authorList>
    </citation>
    <scope>NUCLEOTIDE SEQUENCE</scope>
    <source>
        <strain evidence="1">Volc-1</strain>
    </source>
</reference>
<evidence type="ECO:0000313" key="2">
    <source>
        <dbReference type="Proteomes" id="UP000600918"/>
    </source>
</evidence>
<gene>
    <name evidence="1" type="ORF">H0235_008614</name>
</gene>
<comment type="caution">
    <text evidence="1">The sequence shown here is derived from an EMBL/GenBank/DDBJ whole genome shotgun (WGS) entry which is preliminary data.</text>
</comment>
<dbReference type="Proteomes" id="UP000600918">
    <property type="component" value="Unassembled WGS sequence"/>
</dbReference>
<dbReference type="AlphaFoldDB" id="A0A834P070"/>
<name>A0A834P070_VESPE</name>
<dbReference type="EMBL" id="JACSDY010000007">
    <property type="protein sequence ID" value="KAF7423331.1"/>
    <property type="molecule type" value="Genomic_DNA"/>
</dbReference>
<protein>
    <submittedName>
        <fullName evidence="1">Uncharacterized protein</fullName>
    </submittedName>
</protein>
<dbReference type="Gene3D" id="2.30.42.10">
    <property type="match status" value="1"/>
</dbReference>
<accession>A0A834P070</accession>